<proteinExistence type="predicted"/>
<protein>
    <recommendedName>
        <fullName evidence="1">DUF4377 domain-containing protein</fullName>
    </recommendedName>
</protein>
<sequence>MAHQSEELRWKISHYRMPCQGEGVQLCYLVSEKGGEAEFFYDSIDEFEYEWGYNYEIVVEKREIDEPMADGSSFRYRLKKQISKEKVAAGLRFELPLVVDNYRLVESDGNHCLYFGSVRISSGPTSCDSLVSGQLGVFQHMNGGLRLVEMR</sequence>
<dbReference type="EMBL" id="BMXF01000001">
    <property type="protein sequence ID" value="GHB62187.1"/>
    <property type="molecule type" value="Genomic_DNA"/>
</dbReference>
<feature type="domain" description="DUF4377" evidence="1">
    <location>
        <begin position="12"/>
        <end position="84"/>
    </location>
</feature>
<evidence type="ECO:0000259" key="1">
    <source>
        <dbReference type="Pfam" id="PF14302"/>
    </source>
</evidence>
<keyword evidence="3" id="KW-1185">Reference proteome</keyword>
<accession>A0A8J3D7M3</accession>
<dbReference type="InterPro" id="IPR025485">
    <property type="entry name" value="DUF4377"/>
</dbReference>
<dbReference type="AlphaFoldDB" id="A0A8J3D7M3"/>
<gene>
    <name evidence="2" type="ORF">GCM10007390_14930</name>
</gene>
<dbReference type="Proteomes" id="UP000598271">
    <property type="component" value="Unassembled WGS sequence"/>
</dbReference>
<name>A0A8J3D7M3_9BACT</name>
<evidence type="ECO:0000313" key="2">
    <source>
        <dbReference type="EMBL" id="GHB62187.1"/>
    </source>
</evidence>
<comment type="caution">
    <text evidence="2">The sequence shown here is derived from an EMBL/GenBank/DDBJ whole genome shotgun (WGS) entry which is preliminary data.</text>
</comment>
<evidence type="ECO:0000313" key="3">
    <source>
        <dbReference type="Proteomes" id="UP000598271"/>
    </source>
</evidence>
<dbReference type="Pfam" id="PF14302">
    <property type="entry name" value="DUF4377"/>
    <property type="match status" value="1"/>
</dbReference>
<organism evidence="2 3">
    <name type="scientific">Persicitalea jodogahamensis</name>
    <dbReference type="NCBI Taxonomy" id="402147"/>
    <lineage>
        <taxon>Bacteria</taxon>
        <taxon>Pseudomonadati</taxon>
        <taxon>Bacteroidota</taxon>
        <taxon>Cytophagia</taxon>
        <taxon>Cytophagales</taxon>
        <taxon>Spirosomataceae</taxon>
        <taxon>Persicitalea</taxon>
    </lineage>
</organism>
<reference evidence="2 3" key="1">
    <citation type="journal article" date="2014" name="Int. J. Syst. Evol. Microbiol.">
        <title>Complete genome sequence of Corynebacterium casei LMG S-19264T (=DSM 44701T), isolated from a smear-ripened cheese.</title>
        <authorList>
            <consortium name="US DOE Joint Genome Institute (JGI-PGF)"/>
            <person name="Walter F."/>
            <person name="Albersmeier A."/>
            <person name="Kalinowski J."/>
            <person name="Ruckert C."/>
        </authorList>
    </citation>
    <scope>NUCLEOTIDE SEQUENCE [LARGE SCALE GENOMIC DNA]</scope>
    <source>
        <strain evidence="2 3">KCTC 12866</strain>
    </source>
</reference>